<proteinExistence type="inferred from homology"/>
<reference evidence="3" key="1">
    <citation type="journal article" date="2019" name="Int. J. Syst. Evol. Microbiol.">
        <title>The Global Catalogue of Microorganisms (GCM) 10K type strain sequencing project: providing services to taxonomists for standard genome sequencing and annotation.</title>
        <authorList>
            <consortium name="The Broad Institute Genomics Platform"/>
            <consortium name="The Broad Institute Genome Sequencing Center for Infectious Disease"/>
            <person name="Wu L."/>
            <person name="Ma J."/>
        </authorList>
    </citation>
    <scope>NUCLEOTIDE SEQUENCE [LARGE SCALE GENOMIC DNA]</scope>
    <source>
        <strain evidence="3">JCM 18303</strain>
    </source>
</reference>
<dbReference type="RefSeq" id="WP_185058523.1">
    <property type="nucleotide sequence ID" value="NZ_BAABJP010000001.1"/>
</dbReference>
<dbReference type="InterPro" id="IPR051911">
    <property type="entry name" value="SDR_oxidoreductase"/>
</dbReference>
<accession>A0ABP9PHL4</accession>
<gene>
    <name evidence="2" type="ORF">GCM10023321_02340</name>
</gene>
<comment type="caution">
    <text evidence="2">The sequence shown here is derived from an EMBL/GenBank/DDBJ whole genome shotgun (WGS) entry which is preliminary data.</text>
</comment>
<dbReference type="SUPFAM" id="SSF51735">
    <property type="entry name" value="NAD(P)-binding Rossmann-fold domains"/>
    <property type="match status" value="1"/>
</dbReference>
<dbReference type="Gene3D" id="3.40.50.720">
    <property type="entry name" value="NAD(P)-binding Rossmann-like Domain"/>
    <property type="match status" value="1"/>
</dbReference>
<evidence type="ECO:0000313" key="2">
    <source>
        <dbReference type="EMBL" id="GAA5145061.1"/>
    </source>
</evidence>
<dbReference type="Pfam" id="PF00106">
    <property type="entry name" value="adh_short"/>
    <property type="match status" value="1"/>
</dbReference>
<name>A0ABP9PHL4_9PSEU</name>
<dbReference type="PRINTS" id="PR00080">
    <property type="entry name" value="SDRFAMILY"/>
</dbReference>
<dbReference type="CDD" id="cd05374">
    <property type="entry name" value="17beta-HSD-like_SDR_c"/>
    <property type="match status" value="1"/>
</dbReference>
<dbReference type="InterPro" id="IPR002347">
    <property type="entry name" value="SDR_fam"/>
</dbReference>
<protein>
    <submittedName>
        <fullName evidence="2">SDR family oxidoreductase</fullName>
    </submittedName>
</protein>
<sequence length="298" mass="31362">MSQVVLVTGASSGFGNLIARTLARGGHTVYASMRDTAGRNAPRVAEVRAWAEESGVDLRTVELDVLSQVSADAAVRQIVNECGRLDVVVHNAGHLTVGPTEAFSTEEIAGLFDTNVLGTHRVNRAALPVMRDQGQGLLLWISSTTVFGGYPPFMGAYAATKAAVEGLLRTLAMEVSRFGIETATVVPGAFTAGTEHFPHASHPADSSLAVVYDGRYDGLDAQVGRRLAELTPADAPTAQAVADAVASVVATPHGQRPFRTLVDPVGDGAAEVLEVTERVRVDFAKRLGIDDLWHPSAG</sequence>
<organism evidence="2 3">
    <name type="scientific">Pseudonocardia eucalypti</name>
    <dbReference type="NCBI Taxonomy" id="648755"/>
    <lineage>
        <taxon>Bacteria</taxon>
        <taxon>Bacillati</taxon>
        <taxon>Actinomycetota</taxon>
        <taxon>Actinomycetes</taxon>
        <taxon>Pseudonocardiales</taxon>
        <taxon>Pseudonocardiaceae</taxon>
        <taxon>Pseudonocardia</taxon>
    </lineage>
</organism>
<dbReference type="Proteomes" id="UP001428817">
    <property type="component" value="Unassembled WGS sequence"/>
</dbReference>
<dbReference type="PANTHER" id="PTHR43976">
    <property type="entry name" value="SHORT CHAIN DEHYDROGENASE"/>
    <property type="match status" value="1"/>
</dbReference>
<evidence type="ECO:0000256" key="1">
    <source>
        <dbReference type="RuleBase" id="RU000363"/>
    </source>
</evidence>
<dbReference type="InterPro" id="IPR036291">
    <property type="entry name" value="NAD(P)-bd_dom_sf"/>
</dbReference>
<dbReference type="PANTHER" id="PTHR43976:SF9">
    <property type="entry name" value="OXIDOREDUCTASE"/>
    <property type="match status" value="1"/>
</dbReference>
<dbReference type="PRINTS" id="PR00081">
    <property type="entry name" value="GDHRDH"/>
</dbReference>
<comment type="similarity">
    <text evidence="1">Belongs to the short-chain dehydrogenases/reductases (SDR) family.</text>
</comment>
<evidence type="ECO:0000313" key="3">
    <source>
        <dbReference type="Proteomes" id="UP001428817"/>
    </source>
</evidence>
<dbReference type="EMBL" id="BAABJP010000001">
    <property type="protein sequence ID" value="GAA5145061.1"/>
    <property type="molecule type" value="Genomic_DNA"/>
</dbReference>
<keyword evidence="3" id="KW-1185">Reference proteome</keyword>